<reference evidence="3" key="1">
    <citation type="submission" date="2020-05" db="EMBL/GenBank/DDBJ databases">
        <authorList>
            <person name="Chiriac C."/>
            <person name="Salcher M."/>
            <person name="Ghai R."/>
            <person name="Kavagutti S V."/>
        </authorList>
    </citation>
    <scope>NUCLEOTIDE SEQUENCE</scope>
</reference>
<feature type="transmembrane region" description="Helical" evidence="1">
    <location>
        <begin position="118"/>
        <end position="140"/>
    </location>
</feature>
<keyword evidence="1" id="KW-1133">Transmembrane helix</keyword>
<dbReference type="EMBL" id="CAFBNE010000059">
    <property type="protein sequence ID" value="CAB4955879.1"/>
    <property type="molecule type" value="Genomic_DNA"/>
</dbReference>
<proteinExistence type="predicted"/>
<feature type="transmembrane region" description="Helical" evidence="1">
    <location>
        <begin position="20"/>
        <end position="40"/>
    </location>
</feature>
<dbReference type="Gene3D" id="3.30.565.10">
    <property type="entry name" value="Histidine kinase-like ATPase, C-terminal domain"/>
    <property type="match status" value="1"/>
</dbReference>
<keyword evidence="1" id="KW-0812">Transmembrane</keyword>
<feature type="transmembrane region" description="Helical" evidence="1">
    <location>
        <begin position="52"/>
        <end position="73"/>
    </location>
</feature>
<name>A0A6J7KN00_9ZZZZ</name>
<feature type="transmembrane region" description="Helical" evidence="1">
    <location>
        <begin position="288"/>
        <end position="308"/>
    </location>
</feature>
<dbReference type="SUPFAM" id="SSF55874">
    <property type="entry name" value="ATPase domain of HSP90 chaperone/DNA topoisomerase II/histidine kinase"/>
    <property type="match status" value="1"/>
</dbReference>
<evidence type="ECO:0000259" key="2">
    <source>
        <dbReference type="Pfam" id="PF02518"/>
    </source>
</evidence>
<evidence type="ECO:0000256" key="1">
    <source>
        <dbReference type="SAM" id="Phobius"/>
    </source>
</evidence>
<feature type="transmembrane region" description="Helical" evidence="1">
    <location>
        <begin position="320"/>
        <end position="338"/>
    </location>
</feature>
<gene>
    <name evidence="3" type="ORF">UFOPK3772_01854</name>
</gene>
<organism evidence="3">
    <name type="scientific">freshwater metagenome</name>
    <dbReference type="NCBI Taxonomy" id="449393"/>
    <lineage>
        <taxon>unclassified sequences</taxon>
        <taxon>metagenomes</taxon>
        <taxon>ecological metagenomes</taxon>
    </lineage>
</organism>
<dbReference type="InterPro" id="IPR003594">
    <property type="entry name" value="HATPase_dom"/>
</dbReference>
<feature type="transmembrane region" description="Helical" evidence="1">
    <location>
        <begin position="85"/>
        <end position="106"/>
    </location>
</feature>
<feature type="transmembrane region" description="Helical" evidence="1">
    <location>
        <begin position="263"/>
        <end position="282"/>
    </location>
</feature>
<dbReference type="Pfam" id="PF02518">
    <property type="entry name" value="HATPase_c"/>
    <property type="match status" value="1"/>
</dbReference>
<protein>
    <submittedName>
        <fullName evidence="3">Unannotated protein</fullName>
    </submittedName>
</protein>
<feature type="domain" description="Histidine kinase/HSP90-like ATPase" evidence="2">
    <location>
        <begin position="505"/>
        <end position="555"/>
    </location>
</feature>
<evidence type="ECO:0000313" key="3">
    <source>
        <dbReference type="EMBL" id="CAB4955879.1"/>
    </source>
</evidence>
<sequence length="583" mass="62097">MTLASRIDRARTLIGGPGALSNPVIAGFGALGLALTLHYSNIEVDHPWPQTLAAAAGSLVVSCGFLLAIRRVAVGLGWQRPRPGLVVASVLAASAMRSIVRLAIISGPPAVFSVSLEFIGRMAAACGMSLAVSIGLAAAVQLGRERGELMAVLLAEQARLLDLAATMEQDILRAETELRAKAIRLLEPTILDIRRMLDAELEPGEGARISARIQHSVNDVVRPVSRELAVSPSVALGGIQPLKPARLNMLTDRMDVPRAIRPGWVFILTWIAIAPAVVLVGLPLDALLVAIVAGLVFVGVLEAVRLWWPRSLRSMRIATGMAALFVLYLLGNLAYQFALTRSGAFNDGPAPWVTLTGSGLLIRVALAMMVAVLAMLDEHRQRNRAALFALNVELEELVARLRRETWLLHRSVALAVHGPVQSALVSTAMRLAAVHRTQGSVDDAKRRLDEALSAIECGRSEDVSIDDALGDLRDLWRGVVRIDYAIDPGARALLAADPGLRRCMIEVCRESASNAIRHGGAGEVVITMNGDAGRVEVRVRDDGQGVAPDAVPGLGSLMMDEACMRWELGDVAGGGAELVATLV</sequence>
<feature type="transmembrane region" description="Helical" evidence="1">
    <location>
        <begin position="350"/>
        <end position="376"/>
    </location>
</feature>
<keyword evidence="1" id="KW-0472">Membrane</keyword>
<accession>A0A6J7KN00</accession>
<dbReference type="AlphaFoldDB" id="A0A6J7KN00"/>
<dbReference type="InterPro" id="IPR036890">
    <property type="entry name" value="HATPase_C_sf"/>
</dbReference>